<keyword evidence="8" id="KW-1185">Reference proteome</keyword>
<dbReference type="GeneID" id="89971976"/>
<evidence type="ECO:0000256" key="1">
    <source>
        <dbReference type="ARBA" id="ARBA00004123"/>
    </source>
</evidence>
<dbReference type="AlphaFoldDB" id="A0AAV9N6H7"/>
<dbReference type="GO" id="GO:0006351">
    <property type="term" value="P:DNA-templated transcription"/>
    <property type="evidence" value="ECO:0007669"/>
    <property type="project" value="InterPro"/>
</dbReference>
<dbReference type="EMBL" id="JAVRRD010000017">
    <property type="protein sequence ID" value="KAK5050512.1"/>
    <property type="molecule type" value="Genomic_DNA"/>
</dbReference>
<reference evidence="7 8" key="1">
    <citation type="submission" date="2023-08" db="EMBL/GenBank/DDBJ databases">
        <title>Black Yeasts Isolated from many extreme environments.</title>
        <authorList>
            <person name="Coleine C."/>
            <person name="Stajich J.E."/>
            <person name="Selbmann L."/>
        </authorList>
    </citation>
    <scope>NUCLEOTIDE SEQUENCE [LARGE SCALE GENOMIC DNA]</scope>
    <source>
        <strain evidence="7 8">CCFEE 5792</strain>
    </source>
</reference>
<dbReference type="Pfam" id="PF04082">
    <property type="entry name" value="Fungal_trans"/>
    <property type="match status" value="1"/>
</dbReference>
<evidence type="ECO:0000313" key="8">
    <source>
        <dbReference type="Proteomes" id="UP001358417"/>
    </source>
</evidence>
<dbReference type="CDD" id="cd12148">
    <property type="entry name" value="fungal_TF_MHR"/>
    <property type="match status" value="1"/>
</dbReference>
<dbReference type="SMART" id="SM00906">
    <property type="entry name" value="Fungal_trans"/>
    <property type="match status" value="1"/>
</dbReference>
<dbReference type="InterPro" id="IPR050815">
    <property type="entry name" value="TF_fung"/>
</dbReference>
<protein>
    <recommendedName>
        <fullName evidence="6">Xylanolytic transcriptional activator regulatory domain-containing protein</fullName>
    </recommendedName>
</protein>
<evidence type="ECO:0000256" key="3">
    <source>
        <dbReference type="ARBA" id="ARBA00023015"/>
    </source>
</evidence>
<dbReference type="GO" id="GO:0008270">
    <property type="term" value="F:zinc ion binding"/>
    <property type="evidence" value="ECO:0007669"/>
    <property type="project" value="InterPro"/>
</dbReference>
<evidence type="ECO:0000256" key="4">
    <source>
        <dbReference type="ARBA" id="ARBA00023163"/>
    </source>
</evidence>
<keyword evidence="3" id="KW-0805">Transcription regulation</keyword>
<dbReference type="Proteomes" id="UP001358417">
    <property type="component" value="Unassembled WGS sequence"/>
</dbReference>
<accession>A0AAV9N6H7</accession>
<evidence type="ECO:0000259" key="6">
    <source>
        <dbReference type="SMART" id="SM00906"/>
    </source>
</evidence>
<organism evidence="7 8">
    <name type="scientific">Exophiala bonariae</name>
    <dbReference type="NCBI Taxonomy" id="1690606"/>
    <lineage>
        <taxon>Eukaryota</taxon>
        <taxon>Fungi</taxon>
        <taxon>Dikarya</taxon>
        <taxon>Ascomycota</taxon>
        <taxon>Pezizomycotina</taxon>
        <taxon>Eurotiomycetes</taxon>
        <taxon>Chaetothyriomycetidae</taxon>
        <taxon>Chaetothyriales</taxon>
        <taxon>Herpotrichiellaceae</taxon>
        <taxon>Exophiala</taxon>
    </lineage>
</organism>
<dbReference type="GO" id="GO:0005634">
    <property type="term" value="C:nucleus"/>
    <property type="evidence" value="ECO:0007669"/>
    <property type="project" value="UniProtKB-SubCell"/>
</dbReference>
<proteinExistence type="predicted"/>
<keyword evidence="2" id="KW-0479">Metal-binding</keyword>
<dbReference type="RefSeq" id="XP_064705098.1">
    <property type="nucleotide sequence ID" value="XM_064847377.1"/>
</dbReference>
<comment type="subcellular location">
    <subcellularLocation>
        <location evidence="1">Nucleus</location>
    </subcellularLocation>
</comment>
<dbReference type="GO" id="GO:0000981">
    <property type="term" value="F:DNA-binding transcription factor activity, RNA polymerase II-specific"/>
    <property type="evidence" value="ECO:0007669"/>
    <property type="project" value="InterPro"/>
</dbReference>
<gene>
    <name evidence="7" type="ORF">LTR84_003793</name>
</gene>
<keyword evidence="4" id="KW-0804">Transcription</keyword>
<evidence type="ECO:0000256" key="5">
    <source>
        <dbReference type="ARBA" id="ARBA00023242"/>
    </source>
</evidence>
<evidence type="ECO:0000313" key="7">
    <source>
        <dbReference type="EMBL" id="KAK5050512.1"/>
    </source>
</evidence>
<name>A0AAV9N6H7_9EURO</name>
<dbReference type="PANTHER" id="PTHR47338">
    <property type="entry name" value="ZN(II)2CYS6 TRANSCRIPTION FACTOR (EUROFUNG)-RELATED"/>
    <property type="match status" value="1"/>
</dbReference>
<feature type="domain" description="Xylanolytic transcriptional activator regulatory" evidence="6">
    <location>
        <begin position="52"/>
        <end position="134"/>
    </location>
</feature>
<comment type="caution">
    <text evidence="7">The sequence shown here is derived from an EMBL/GenBank/DDBJ whole genome shotgun (WGS) entry which is preliminary data.</text>
</comment>
<dbReference type="InterPro" id="IPR007219">
    <property type="entry name" value="XnlR_reg_dom"/>
</dbReference>
<keyword evidence="5" id="KW-0539">Nucleus</keyword>
<evidence type="ECO:0000256" key="2">
    <source>
        <dbReference type="ARBA" id="ARBA00022723"/>
    </source>
</evidence>
<dbReference type="PANTHER" id="PTHR47338:SF10">
    <property type="entry name" value="TRANSCRIPTION FACTOR DOMAIN-CONTAINING PROTEIN-RELATED"/>
    <property type="match status" value="1"/>
</dbReference>
<dbReference type="GO" id="GO:0003677">
    <property type="term" value="F:DNA binding"/>
    <property type="evidence" value="ECO:0007669"/>
    <property type="project" value="InterPro"/>
</dbReference>
<sequence>MGNPSIHFRGLSLKYMEKAIAEVGDDPFSLVLLQTMILNTLCLLVQGVRGRAWRLLGTCIRSAYELNLHLIDAGKPRGLIQSLNAAQWCVEEEWRRAWWAIWEMDVFASVIRRCPAGIDWHQNDTFLPVEDEQWYHGEPQPSCALELDITERWKSLVAVDSKSPRAWFIVINSLMKDAQIISSPMNIDKSSASFSSAEISTHKGMNTPHQEQNKSKTDAINKLSTVLNSLCCTAMALPKELRYQGQYLDFGSDDSNQPGGTAQRQAYSNIYSIYMISQLTKLMVLKYHVFRIGMNWTYRKDTANGESSHSVSSHLPAPVDAPTAEATESLHLVQYFEASENVVSISRCCSDNYYKYVNPFHASTTWLAGAVQLLQRSRLPDDCSEKALVQSNFDLLSLNYTKSVDYWHMSKVPLNNWFTLEDGLESARNDPSSEQRYYHEIPSIFREGYLGHHAMQGGRSDPYGTDNKVGEQSKVDEIFKYLLADNGMKEDLPLEPLLSNQNLSLALPEQHDFSGISSLSNIYTPPPLPAHVHSYQSQSGTTTAEHGFSVDHINLSHADEVEAAVSASLLDSGHLALERNFNLDFSNYLDEIFSGSYVQ</sequence>